<comment type="caution">
    <text evidence="1">The sequence shown here is derived from an EMBL/GenBank/DDBJ whole genome shotgun (WGS) entry which is preliminary data.</text>
</comment>
<dbReference type="eggNOG" id="ENOG50332KG">
    <property type="taxonomic scope" value="Bacteria"/>
</dbReference>
<evidence type="ECO:0000313" key="1">
    <source>
        <dbReference type="EMBL" id="KHD76551.1"/>
    </source>
</evidence>
<reference evidence="1 2" key="1">
    <citation type="submission" date="2014-10" db="EMBL/GenBank/DDBJ databases">
        <title>Draft genome sequence of Actinoplanes utahensis NRRL 12052.</title>
        <authorList>
            <person name="Velasco-Bucheli B."/>
            <person name="del Cerro C."/>
            <person name="Hormigo D."/>
            <person name="Garcia J.L."/>
            <person name="Acebal C."/>
            <person name="Arroyo M."/>
            <person name="de la Mata I."/>
        </authorList>
    </citation>
    <scope>NUCLEOTIDE SEQUENCE [LARGE SCALE GENOMIC DNA]</scope>
    <source>
        <strain evidence="1 2">NRRL 12052</strain>
    </source>
</reference>
<keyword evidence="2" id="KW-1185">Reference proteome</keyword>
<proteinExistence type="predicted"/>
<dbReference type="OrthoDB" id="4299905at2"/>
<name>A0A0A6UM87_ACTUT</name>
<gene>
    <name evidence="1" type="ORF">MB27_16225</name>
</gene>
<dbReference type="RefSeq" id="WP_043525420.1">
    <property type="nucleotide sequence ID" value="NZ_BAABKU010000025.1"/>
</dbReference>
<dbReference type="STRING" id="1869.MB27_16225"/>
<organism evidence="1 2">
    <name type="scientific">Actinoplanes utahensis</name>
    <dbReference type="NCBI Taxonomy" id="1869"/>
    <lineage>
        <taxon>Bacteria</taxon>
        <taxon>Bacillati</taxon>
        <taxon>Actinomycetota</taxon>
        <taxon>Actinomycetes</taxon>
        <taxon>Micromonosporales</taxon>
        <taxon>Micromonosporaceae</taxon>
        <taxon>Actinoplanes</taxon>
    </lineage>
</organism>
<sequence>MIKGGARIQVRFEDVFPAGCVFVPDSVAPVEDYDARTKVRTPQFDKVTGSRVWQCRVMDADPELGAQSREVVIKILADHQPVPPVGPFQPIEFEGLMVTPWIDDPGKESNRRPKLMFSYRATAMVAPKTLAEAGSRRAAS</sequence>
<dbReference type="AlphaFoldDB" id="A0A0A6UM87"/>
<dbReference type="Proteomes" id="UP000054537">
    <property type="component" value="Unassembled WGS sequence"/>
</dbReference>
<dbReference type="EMBL" id="JRTT01000017">
    <property type="protein sequence ID" value="KHD76551.1"/>
    <property type="molecule type" value="Genomic_DNA"/>
</dbReference>
<evidence type="ECO:0000313" key="2">
    <source>
        <dbReference type="Proteomes" id="UP000054537"/>
    </source>
</evidence>
<accession>A0A0A6UM87</accession>
<protein>
    <submittedName>
        <fullName evidence="1">Transcriptional regulator</fullName>
    </submittedName>
</protein>